<dbReference type="InterPro" id="IPR016155">
    <property type="entry name" value="Mopterin_synth/thiamin_S_b"/>
</dbReference>
<dbReference type="Proteomes" id="UP000703038">
    <property type="component" value="Unassembled WGS sequence"/>
</dbReference>
<organism evidence="1 2">
    <name type="scientific">Rhodococcoides corynebacterioides</name>
    <dbReference type="NCBI Taxonomy" id="53972"/>
    <lineage>
        <taxon>Bacteria</taxon>
        <taxon>Bacillati</taxon>
        <taxon>Actinomycetota</taxon>
        <taxon>Actinomycetes</taxon>
        <taxon>Mycobacteriales</taxon>
        <taxon>Nocardiaceae</taxon>
        <taxon>Rhodococcoides</taxon>
    </lineage>
</organism>
<comment type="caution">
    <text evidence="1">The sequence shown here is derived from an EMBL/GenBank/DDBJ whole genome shotgun (WGS) entry which is preliminary data.</text>
</comment>
<gene>
    <name evidence="1" type="ORF">JOE42_001813</name>
</gene>
<keyword evidence="2" id="KW-1185">Reference proteome</keyword>
<dbReference type="Pfam" id="PF02597">
    <property type="entry name" value="ThiS"/>
    <property type="match status" value="1"/>
</dbReference>
<dbReference type="Gene3D" id="3.10.20.30">
    <property type="match status" value="1"/>
</dbReference>
<evidence type="ECO:0000313" key="1">
    <source>
        <dbReference type="EMBL" id="MBM7415080.1"/>
    </source>
</evidence>
<dbReference type="InterPro" id="IPR003749">
    <property type="entry name" value="ThiS/MoaD-like"/>
</dbReference>
<accession>A0ABS2KSY7</accession>
<evidence type="ECO:0000313" key="2">
    <source>
        <dbReference type="Proteomes" id="UP000703038"/>
    </source>
</evidence>
<reference evidence="1 2" key="1">
    <citation type="submission" date="2021-01" db="EMBL/GenBank/DDBJ databases">
        <title>Genomics of switchgrass bacterial isolates.</title>
        <authorList>
            <person name="Shade A."/>
        </authorList>
    </citation>
    <scope>NUCLEOTIDE SEQUENCE [LARGE SCALE GENOMIC DNA]</scope>
    <source>
        <strain evidence="1 2">PvP111</strain>
    </source>
</reference>
<name>A0ABS2KSY7_9NOCA</name>
<dbReference type="InterPro" id="IPR012675">
    <property type="entry name" value="Beta-grasp_dom_sf"/>
</dbReference>
<dbReference type="EMBL" id="JAFBBK010000001">
    <property type="protein sequence ID" value="MBM7415080.1"/>
    <property type="molecule type" value="Genomic_DNA"/>
</dbReference>
<dbReference type="RefSeq" id="WP_307806208.1">
    <property type="nucleotide sequence ID" value="NZ_JAFBBK010000001.1"/>
</dbReference>
<sequence>MAESVTVDVRYFAGAADAAGTTEESYALRVGATVADVKSALRSRHGEKLDRVLDVAVFLIGDEMVRDDAYPVGTRIDVLPPFAGG</sequence>
<dbReference type="SUPFAM" id="SSF54285">
    <property type="entry name" value="MoaD/ThiS"/>
    <property type="match status" value="1"/>
</dbReference>
<proteinExistence type="predicted"/>
<protein>
    <submittedName>
        <fullName evidence="1">Molybdopterin converting factor small subunit</fullName>
    </submittedName>
</protein>